<sequence>MPIMQVLIISILGALMATEFSGSSLIGTVPWLKYLVIGDEAPLRVIQDTVQLLGVTATIPCITLILGGNLAQGKLVT</sequence>
<feature type="signal peptide" evidence="11">
    <location>
        <begin position="1"/>
        <end position="17"/>
    </location>
</feature>
<proteinExistence type="inferred from homology"/>
<accession>A0A161Y1T3</accession>
<name>A0A161Y1T3_DAUCS</name>
<evidence type="ECO:0000313" key="12">
    <source>
        <dbReference type="EMBL" id="KZN03117.1"/>
    </source>
</evidence>
<evidence type="ECO:0000256" key="7">
    <source>
        <dbReference type="ARBA" id="ARBA00023294"/>
    </source>
</evidence>
<dbReference type="Proteomes" id="UP000077755">
    <property type="component" value="Chromosome 3"/>
</dbReference>
<dbReference type="GO" id="GO:0009734">
    <property type="term" value="P:auxin-activated signaling pathway"/>
    <property type="evidence" value="ECO:0007669"/>
    <property type="project" value="UniProtKB-KW"/>
</dbReference>
<evidence type="ECO:0000256" key="6">
    <source>
        <dbReference type="ARBA" id="ARBA00023136"/>
    </source>
</evidence>
<evidence type="ECO:0000256" key="5">
    <source>
        <dbReference type="ARBA" id="ARBA00022989"/>
    </source>
</evidence>
<evidence type="ECO:0000313" key="13">
    <source>
        <dbReference type="EMBL" id="WOG94116.1"/>
    </source>
</evidence>
<evidence type="ECO:0000256" key="11">
    <source>
        <dbReference type="SAM" id="SignalP"/>
    </source>
</evidence>
<evidence type="ECO:0000256" key="8">
    <source>
        <dbReference type="ARBA" id="ARBA00025100"/>
    </source>
</evidence>
<dbReference type="GO" id="GO:0080162">
    <property type="term" value="P:endoplasmic reticulum to cytosol auxin transport"/>
    <property type="evidence" value="ECO:0007669"/>
    <property type="project" value="InterPro"/>
</dbReference>
<comment type="similarity">
    <text evidence="9">Belongs to the auxin efflux carrier (TC 2.A.69.2) family.</text>
</comment>
<comment type="subcellular location">
    <subcellularLocation>
        <location evidence="1">Endoplasmic reticulum membrane</location>
        <topology evidence="1">Multi-pass membrane protein</topology>
    </subcellularLocation>
</comment>
<gene>
    <name evidence="12" type="ORF">DCAR_011873</name>
    <name evidence="13" type="ORF">DCAR_0313409</name>
</gene>
<evidence type="ECO:0000256" key="1">
    <source>
        <dbReference type="ARBA" id="ARBA00004477"/>
    </source>
</evidence>
<evidence type="ECO:0000256" key="4">
    <source>
        <dbReference type="ARBA" id="ARBA00022824"/>
    </source>
</evidence>
<keyword evidence="11" id="KW-0732">Signal</keyword>
<keyword evidence="3 10" id="KW-0812">Transmembrane</keyword>
<reference evidence="12" key="1">
    <citation type="journal article" date="2016" name="Nat. Genet.">
        <title>A high-quality carrot genome assembly provides new insights into carotenoid accumulation and asterid genome evolution.</title>
        <authorList>
            <person name="Iorizzo M."/>
            <person name="Ellison S."/>
            <person name="Senalik D."/>
            <person name="Zeng P."/>
            <person name="Satapoomin P."/>
            <person name="Huang J."/>
            <person name="Bowman M."/>
            <person name="Iovene M."/>
            <person name="Sanseverino W."/>
            <person name="Cavagnaro P."/>
            <person name="Yildiz M."/>
            <person name="Macko-Podgorni A."/>
            <person name="Moranska E."/>
            <person name="Grzebelus E."/>
            <person name="Grzebelus D."/>
            <person name="Ashrafi H."/>
            <person name="Zheng Z."/>
            <person name="Cheng S."/>
            <person name="Spooner D."/>
            <person name="Van Deynze A."/>
            <person name="Simon P."/>
        </authorList>
    </citation>
    <scope>NUCLEOTIDE SEQUENCE [LARGE SCALE GENOMIC DNA]</scope>
    <source>
        <tissue evidence="12">Leaf</tissue>
    </source>
</reference>
<feature type="transmembrane region" description="Helical" evidence="10">
    <location>
        <begin position="50"/>
        <end position="71"/>
    </location>
</feature>
<keyword evidence="4" id="KW-0256">Endoplasmic reticulum</keyword>
<dbReference type="EMBL" id="CP093345">
    <property type="protein sequence ID" value="WOG94116.1"/>
    <property type="molecule type" value="Genomic_DNA"/>
</dbReference>
<protein>
    <recommendedName>
        <fullName evidence="15">CNNM transmembrane domain-containing protein</fullName>
    </recommendedName>
</protein>
<keyword evidence="5 10" id="KW-1133">Transmembrane helix</keyword>
<dbReference type="Gramene" id="KZN03117">
    <property type="protein sequence ID" value="KZN03117"/>
    <property type="gene ID" value="DCAR_011873"/>
</dbReference>
<evidence type="ECO:0000256" key="2">
    <source>
        <dbReference type="ARBA" id="ARBA00022448"/>
    </source>
</evidence>
<keyword evidence="6 10" id="KW-0472">Membrane</keyword>
<reference evidence="13" key="2">
    <citation type="submission" date="2022-03" db="EMBL/GenBank/DDBJ databases">
        <title>Draft title - Genomic analysis of global carrot germplasm unveils the trajectory of domestication and the origin of high carotenoid orange carrot.</title>
        <authorList>
            <person name="Iorizzo M."/>
            <person name="Ellison S."/>
            <person name="Senalik D."/>
            <person name="Macko-Podgorni A."/>
            <person name="Grzebelus D."/>
            <person name="Bostan H."/>
            <person name="Rolling W."/>
            <person name="Curaba J."/>
            <person name="Simon P."/>
        </authorList>
    </citation>
    <scope>NUCLEOTIDE SEQUENCE</scope>
    <source>
        <tissue evidence="13">Leaf</tissue>
    </source>
</reference>
<dbReference type="STRING" id="79200.A0A161Y1T3"/>
<feature type="chain" id="PRO_5007829974" description="CNNM transmembrane domain-containing protein" evidence="11">
    <location>
        <begin position="18"/>
        <end position="77"/>
    </location>
</feature>
<keyword evidence="7" id="KW-0927">Auxin signaling pathway</keyword>
<evidence type="ECO:0008006" key="15">
    <source>
        <dbReference type="Google" id="ProtNLM"/>
    </source>
</evidence>
<dbReference type="AlphaFoldDB" id="A0A161Y1T3"/>
<dbReference type="Pfam" id="PF03547">
    <property type="entry name" value="Mem_trans"/>
    <property type="match status" value="1"/>
</dbReference>
<keyword evidence="2" id="KW-0813">Transport</keyword>
<dbReference type="PANTHER" id="PTHR31651">
    <property type="match status" value="1"/>
</dbReference>
<evidence type="ECO:0000256" key="10">
    <source>
        <dbReference type="SAM" id="Phobius"/>
    </source>
</evidence>
<keyword evidence="14" id="KW-1185">Reference proteome</keyword>
<dbReference type="GO" id="GO:0005789">
    <property type="term" value="C:endoplasmic reticulum membrane"/>
    <property type="evidence" value="ECO:0007669"/>
    <property type="project" value="UniProtKB-SubCell"/>
</dbReference>
<dbReference type="InterPro" id="IPR004776">
    <property type="entry name" value="Mem_transp_PIN-like"/>
</dbReference>
<comment type="function">
    <text evidence="8">Involved in cellular auxin homeostasis by regulating auxin metabolism. Regulates intracellular auxin accumulation at the endoplasmic reticulum and thus auxin availability for nuclear auxin signaling.</text>
</comment>
<dbReference type="EMBL" id="LNRQ01000003">
    <property type="protein sequence ID" value="KZN03117.1"/>
    <property type="molecule type" value="Genomic_DNA"/>
</dbReference>
<evidence type="ECO:0000313" key="14">
    <source>
        <dbReference type="Proteomes" id="UP000077755"/>
    </source>
</evidence>
<organism evidence="12">
    <name type="scientific">Daucus carota subsp. sativus</name>
    <name type="common">Carrot</name>
    <dbReference type="NCBI Taxonomy" id="79200"/>
    <lineage>
        <taxon>Eukaryota</taxon>
        <taxon>Viridiplantae</taxon>
        <taxon>Streptophyta</taxon>
        <taxon>Embryophyta</taxon>
        <taxon>Tracheophyta</taxon>
        <taxon>Spermatophyta</taxon>
        <taxon>Magnoliopsida</taxon>
        <taxon>eudicotyledons</taxon>
        <taxon>Gunneridae</taxon>
        <taxon>Pentapetalae</taxon>
        <taxon>asterids</taxon>
        <taxon>campanulids</taxon>
        <taxon>Apiales</taxon>
        <taxon>Apiaceae</taxon>
        <taxon>Apioideae</taxon>
        <taxon>Scandiceae</taxon>
        <taxon>Daucinae</taxon>
        <taxon>Daucus</taxon>
        <taxon>Daucus sect. Daucus</taxon>
    </lineage>
</organism>
<evidence type="ECO:0000256" key="9">
    <source>
        <dbReference type="ARBA" id="ARBA00025752"/>
    </source>
</evidence>
<dbReference type="InterPro" id="IPR045033">
    <property type="entry name" value="PILS1/3/4/5/7"/>
</dbReference>
<evidence type="ECO:0000256" key="3">
    <source>
        <dbReference type="ARBA" id="ARBA00022692"/>
    </source>
</evidence>
<dbReference type="PANTHER" id="PTHR31651:SF3">
    <property type="entry name" value="PROTEIN PIN-LIKES 7"/>
    <property type="match status" value="1"/>
</dbReference>